<keyword evidence="5" id="KW-1185">Reference proteome</keyword>
<dbReference type="InterPro" id="IPR028889">
    <property type="entry name" value="USP"/>
</dbReference>
<evidence type="ECO:0000256" key="2">
    <source>
        <dbReference type="SAM" id="MobiDB-lite"/>
    </source>
</evidence>
<dbReference type="EC" id="3.4.19.12" evidence="1"/>
<dbReference type="STRING" id="246404.A0A507E8D7"/>
<feature type="domain" description="USP" evidence="3">
    <location>
        <begin position="423"/>
        <end position="763"/>
    </location>
</feature>
<evidence type="ECO:0000313" key="5">
    <source>
        <dbReference type="Proteomes" id="UP000320333"/>
    </source>
</evidence>
<organism evidence="4 5">
    <name type="scientific">Chytriomyces confervae</name>
    <dbReference type="NCBI Taxonomy" id="246404"/>
    <lineage>
        <taxon>Eukaryota</taxon>
        <taxon>Fungi</taxon>
        <taxon>Fungi incertae sedis</taxon>
        <taxon>Chytridiomycota</taxon>
        <taxon>Chytridiomycota incertae sedis</taxon>
        <taxon>Chytridiomycetes</taxon>
        <taxon>Chytridiales</taxon>
        <taxon>Chytriomycetaceae</taxon>
        <taxon>Chytriomyces</taxon>
    </lineage>
</organism>
<proteinExistence type="inferred from homology"/>
<keyword evidence="1" id="KW-0833">Ubl conjugation pathway</keyword>
<comment type="similarity">
    <text evidence="1">Belongs to the peptidase C19 family.</text>
</comment>
<dbReference type="InterPro" id="IPR018200">
    <property type="entry name" value="USP_CS"/>
</dbReference>
<accession>A0A507E8D7</accession>
<dbReference type="OrthoDB" id="292964at2759"/>
<keyword evidence="1" id="KW-0788">Thiol protease</keyword>
<dbReference type="EMBL" id="QEAP01000703">
    <property type="protein sequence ID" value="TPX59991.1"/>
    <property type="molecule type" value="Genomic_DNA"/>
</dbReference>
<dbReference type="Pfam" id="PF00443">
    <property type="entry name" value="UCH"/>
    <property type="match status" value="1"/>
</dbReference>
<evidence type="ECO:0000256" key="1">
    <source>
        <dbReference type="RuleBase" id="RU366025"/>
    </source>
</evidence>
<comment type="caution">
    <text evidence="4">The sequence shown here is derived from an EMBL/GenBank/DDBJ whole genome shotgun (WGS) entry which is preliminary data.</text>
</comment>
<feature type="compositionally biased region" description="Polar residues" evidence="2">
    <location>
        <begin position="182"/>
        <end position="203"/>
    </location>
</feature>
<evidence type="ECO:0000259" key="3">
    <source>
        <dbReference type="PROSITE" id="PS50235"/>
    </source>
</evidence>
<comment type="catalytic activity">
    <reaction evidence="1">
        <text>Thiol-dependent hydrolysis of ester, thioester, amide, peptide and isopeptide bonds formed by the C-terminal Gly of ubiquitin (a 76-residue protein attached to proteins as an intracellular targeting signal).</text>
        <dbReference type="EC" id="3.4.19.12"/>
    </reaction>
</comment>
<dbReference type="PANTHER" id="PTHR21646:SF23">
    <property type="entry name" value="UBIQUITIN CARBOXYL-TERMINAL HYDROLASE USP2"/>
    <property type="match status" value="1"/>
</dbReference>
<evidence type="ECO:0000313" key="4">
    <source>
        <dbReference type="EMBL" id="TPX59991.1"/>
    </source>
</evidence>
<protein>
    <recommendedName>
        <fullName evidence="1">Ubiquitin carboxyl-terminal hydrolase</fullName>
        <ecNumber evidence="1">3.4.19.12</ecNumber>
    </recommendedName>
</protein>
<dbReference type="PANTHER" id="PTHR21646">
    <property type="entry name" value="UBIQUITIN CARBOXYL-TERMINAL HYDROLASE"/>
    <property type="match status" value="1"/>
</dbReference>
<dbReference type="InterPro" id="IPR038765">
    <property type="entry name" value="Papain-like_cys_pep_sf"/>
</dbReference>
<dbReference type="AlphaFoldDB" id="A0A507E8D7"/>
<feature type="region of interest" description="Disordered" evidence="2">
    <location>
        <begin position="228"/>
        <end position="255"/>
    </location>
</feature>
<feature type="compositionally biased region" description="Low complexity" evidence="2">
    <location>
        <begin position="54"/>
        <end position="72"/>
    </location>
</feature>
<name>A0A507E8D7_9FUNG</name>
<dbReference type="PROSITE" id="PS50235">
    <property type="entry name" value="USP_3"/>
    <property type="match status" value="1"/>
</dbReference>
<gene>
    <name evidence="4" type="ORF">CcCBS67573_g09043</name>
</gene>
<dbReference type="InterPro" id="IPR050185">
    <property type="entry name" value="Ub_carboxyl-term_hydrolase"/>
</dbReference>
<dbReference type="CDD" id="cd02674">
    <property type="entry name" value="Peptidase_C19R"/>
    <property type="match status" value="1"/>
</dbReference>
<dbReference type="Proteomes" id="UP000320333">
    <property type="component" value="Unassembled WGS sequence"/>
</dbReference>
<feature type="compositionally biased region" description="Polar residues" evidence="2">
    <location>
        <begin position="73"/>
        <end position="94"/>
    </location>
</feature>
<feature type="compositionally biased region" description="Polar residues" evidence="2">
    <location>
        <begin position="108"/>
        <end position="119"/>
    </location>
</feature>
<dbReference type="PROSITE" id="PS00972">
    <property type="entry name" value="USP_1"/>
    <property type="match status" value="1"/>
</dbReference>
<feature type="region of interest" description="Disordered" evidence="2">
    <location>
        <begin position="1"/>
        <end position="204"/>
    </location>
</feature>
<sequence length="803" mass="88814">MFKSPTQKFVDPAPPTSSTSSGNIRARLDKDPVPISAGRTGGSLRALEFPSYVSSSTTGTTAATSKTGPSSSVKPNQTAREIRRSTQGIAPTSKSSRENLKHVKSPTLAESNSTATPATMTRRPVNSMGRISESSAYGKSGHYYVPPNLSLKASKPSATGTNVSHPLDASKPRTFHTDRSLSARSINSPRMESEPSSTLSNAAVSPLGRKTSAYNLTSSFSAFKFSNTTATGSRNSSASPQPPKSEDDLAPNQYPPKIMTKRLSLREHILEKISPRARNKKEFPNSTRLDEIPTATTGRDLPSKMDKIRREEDMGKTERRMSVDSYYNPARSTHGIMTSADDLGASATSRRASVNTHVFVDRSHMTFDRAEPNSIRSSKTSVYTRRQSLHPEVDEILRMRVPKRSAVLKYLLNKQPATPRGLVGLQNLGNTCFMNSILQCIFATECLMGYLLSGDYKMDLNTKSPMKGQLALSFVSVVEEALKPANAASSGRVINPSRFKRQIDTWAPQFAGYSQQDAQEFLRFMLDGLHEDLNRVFMRPRFSYKDVDVDKLSDVDKARFSWHRYHASNCGLIFDLFGGQLQSTVTCHSCNYASITFDTFWDLSLPIPKASRDDAVSKCSLADCLAEFAAKEVLDELYRCDNCKTKVRASKRLQVYRCPEILVLHLKRFSFSRYSRDKVETNVNFPLRKLSLESIMSPTPGHDQIIYYDLFGISNHMGGLGGGHYISHTKNWDTGLWYEKNDSIVTQECRSFRLAPIGEWILPSGGAGWPSAPLRRSAEAAAEGGGCKNSAGAFQKYNACHYV</sequence>
<keyword evidence="1" id="KW-0645">Protease</keyword>
<dbReference type="GO" id="GO:0016579">
    <property type="term" value="P:protein deubiquitination"/>
    <property type="evidence" value="ECO:0007669"/>
    <property type="project" value="InterPro"/>
</dbReference>
<dbReference type="InterPro" id="IPR001394">
    <property type="entry name" value="Peptidase_C19_UCH"/>
</dbReference>
<dbReference type="SUPFAM" id="SSF54001">
    <property type="entry name" value="Cysteine proteinases"/>
    <property type="match status" value="1"/>
</dbReference>
<dbReference type="GO" id="GO:0006508">
    <property type="term" value="P:proteolysis"/>
    <property type="evidence" value="ECO:0007669"/>
    <property type="project" value="UniProtKB-KW"/>
</dbReference>
<dbReference type="GO" id="GO:0004843">
    <property type="term" value="F:cysteine-type deubiquitinase activity"/>
    <property type="evidence" value="ECO:0007669"/>
    <property type="project" value="UniProtKB-UniRule"/>
</dbReference>
<keyword evidence="1" id="KW-0378">Hydrolase</keyword>
<feature type="compositionally biased region" description="Basic and acidic residues" evidence="2">
    <location>
        <begin position="168"/>
        <end position="181"/>
    </location>
</feature>
<feature type="compositionally biased region" description="Polar residues" evidence="2">
    <location>
        <begin position="228"/>
        <end position="239"/>
    </location>
</feature>
<dbReference type="PROSITE" id="PS00973">
    <property type="entry name" value="USP_2"/>
    <property type="match status" value="1"/>
</dbReference>
<reference evidence="4 5" key="1">
    <citation type="journal article" date="2019" name="Sci. Rep.">
        <title>Comparative genomics of chytrid fungi reveal insights into the obligate biotrophic and pathogenic lifestyle of Synchytrium endobioticum.</title>
        <authorList>
            <person name="van de Vossenberg B.T.L.H."/>
            <person name="Warris S."/>
            <person name="Nguyen H.D.T."/>
            <person name="van Gent-Pelzer M.P.E."/>
            <person name="Joly D.L."/>
            <person name="van de Geest H.C."/>
            <person name="Bonants P.J.M."/>
            <person name="Smith D.S."/>
            <person name="Levesque C.A."/>
            <person name="van der Lee T.A.J."/>
        </authorList>
    </citation>
    <scope>NUCLEOTIDE SEQUENCE [LARGE SCALE GENOMIC DNA]</scope>
    <source>
        <strain evidence="4 5">CBS 675.73</strain>
    </source>
</reference>
<dbReference type="Gene3D" id="3.90.70.10">
    <property type="entry name" value="Cysteine proteinases"/>
    <property type="match status" value="1"/>
</dbReference>